<evidence type="ECO:0008006" key="3">
    <source>
        <dbReference type="Google" id="ProtNLM"/>
    </source>
</evidence>
<evidence type="ECO:0000313" key="2">
    <source>
        <dbReference type="Proteomes" id="UP000307943"/>
    </source>
</evidence>
<evidence type="ECO:0000313" key="1">
    <source>
        <dbReference type="EMBL" id="TNJ64039.1"/>
    </source>
</evidence>
<accession>A0A5C4T708</accession>
<dbReference type="Proteomes" id="UP000307943">
    <property type="component" value="Unassembled WGS sequence"/>
</dbReference>
<dbReference type="EMBL" id="VDCQ01000034">
    <property type="protein sequence ID" value="TNJ64039.1"/>
    <property type="molecule type" value="Genomic_DNA"/>
</dbReference>
<organism evidence="1 2">
    <name type="scientific">Paenibacillus hemerocallicola</name>
    <dbReference type="NCBI Taxonomy" id="1172614"/>
    <lineage>
        <taxon>Bacteria</taxon>
        <taxon>Bacillati</taxon>
        <taxon>Bacillota</taxon>
        <taxon>Bacilli</taxon>
        <taxon>Bacillales</taxon>
        <taxon>Paenibacillaceae</taxon>
        <taxon>Paenibacillus</taxon>
    </lineage>
</organism>
<dbReference type="AlphaFoldDB" id="A0A5C4T708"/>
<dbReference type="PROSITE" id="PS51257">
    <property type="entry name" value="PROKAR_LIPOPROTEIN"/>
    <property type="match status" value="1"/>
</dbReference>
<protein>
    <recommendedName>
        <fullName evidence="3">Lipoprotein</fullName>
    </recommendedName>
</protein>
<comment type="caution">
    <text evidence="1">The sequence shown here is derived from an EMBL/GenBank/DDBJ whole genome shotgun (WGS) entry which is preliminary data.</text>
</comment>
<sequence>MNIGIKSLLILLLLLIVGCSNQSGTGQNFEQILTKASVKYSRLLHVLEVPDGKIIFYELVKDAESSVGAAHLKKGLGGLKYTYSGGYINDIPQKLYSNFLKEISLVYGEIKDENITEVLAQDERNQYTAEIVPTTNTKRLWYIYPIKKEVTSLTVKGYNKSILLAEEKLDLEKQSSAGTFLNNK</sequence>
<dbReference type="RefSeq" id="WP_139604443.1">
    <property type="nucleotide sequence ID" value="NZ_VDCQ01000034.1"/>
</dbReference>
<gene>
    <name evidence="1" type="ORF">FE784_22280</name>
</gene>
<reference evidence="1 2" key="1">
    <citation type="submission" date="2019-05" db="EMBL/GenBank/DDBJ databases">
        <title>We sequenced the genome of Paenibacillus hemerocallicola KCTC 33185 for further insight into its adaptation and study the phylogeny of Paenibacillus.</title>
        <authorList>
            <person name="Narsing Rao M.P."/>
        </authorList>
    </citation>
    <scope>NUCLEOTIDE SEQUENCE [LARGE SCALE GENOMIC DNA]</scope>
    <source>
        <strain evidence="1 2">KCTC 33185</strain>
    </source>
</reference>
<keyword evidence="2" id="KW-1185">Reference proteome</keyword>
<proteinExistence type="predicted"/>
<name>A0A5C4T708_9BACL</name>